<dbReference type="EMBL" id="CAUWAG010000012">
    <property type="protein sequence ID" value="CAJ2509582.1"/>
    <property type="molecule type" value="Genomic_DNA"/>
</dbReference>
<dbReference type="GO" id="GO:0140625">
    <property type="term" value="F:opioid growth factor receptor activity"/>
    <property type="evidence" value="ECO:0007669"/>
    <property type="project" value="InterPro"/>
</dbReference>
<keyword evidence="5" id="KW-1185">Reference proteome</keyword>
<proteinExistence type="inferred from homology"/>
<reference evidence="4" key="1">
    <citation type="submission" date="2023-10" db="EMBL/GenBank/DDBJ databases">
        <authorList>
            <person name="Hackl T."/>
        </authorList>
    </citation>
    <scope>NUCLEOTIDE SEQUENCE</scope>
</reference>
<dbReference type="Proteomes" id="UP001295740">
    <property type="component" value="Unassembled WGS sequence"/>
</dbReference>
<evidence type="ECO:0000256" key="1">
    <source>
        <dbReference type="ARBA" id="ARBA00010365"/>
    </source>
</evidence>
<evidence type="ECO:0000313" key="4">
    <source>
        <dbReference type="EMBL" id="CAJ2509582.1"/>
    </source>
</evidence>
<protein>
    <submittedName>
        <fullName evidence="4">Uu.00g146080.m01.CDS01</fullName>
    </submittedName>
</protein>
<feature type="domain" description="Opioid growth factor receptor (OGFr) conserved" evidence="3">
    <location>
        <begin position="86"/>
        <end position="205"/>
    </location>
</feature>
<dbReference type="PANTHER" id="PTHR14015">
    <property type="entry name" value="OPIOID GROWTH FACTOR RECEPTOR OGFR ZETA-TYPE OPIOID RECEPTOR"/>
    <property type="match status" value="1"/>
</dbReference>
<dbReference type="InterPro" id="IPR039574">
    <property type="entry name" value="OGFr"/>
</dbReference>
<evidence type="ECO:0000313" key="5">
    <source>
        <dbReference type="Proteomes" id="UP001295740"/>
    </source>
</evidence>
<dbReference type="GO" id="GO:0016020">
    <property type="term" value="C:membrane"/>
    <property type="evidence" value="ECO:0007669"/>
    <property type="project" value="InterPro"/>
</dbReference>
<dbReference type="InterPro" id="IPR006757">
    <property type="entry name" value="OGF_rcpt"/>
</dbReference>
<sequence length="267" mass="30123">MPILPPHLLGAIAQSNANSPEEQDAAQRTLDTDNKRSAKRTKMSSSSGTKPSNPSLRRLVDFYDPDTKGPDGAGRTLEQILAWADHRLEIQHDYIQVLFPLPEGSVFNYTAPVIDEETFLYFRQHGGLKANVRRALTRMLAFYGFSIDCEQPAGEKGKVTIEGKEGCTANFVLWVRRMDHNHLRITRIIRSLRVLGLEEEAKAFFEALIWTCDNFGRIGDNLQRIGNSSRDFWQRAAKGSLHIAPDGTEVEWLEKGDTEGDYEMKEG</sequence>
<accession>A0AAI8VSC1</accession>
<dbReference type="AlphaFoldDB" id="A0AAI8VSC1"/>
<dbReference type="PANTHER" id="PTHR14015:SF2">
    <property type="entry name" value="OPIOID GROWTH FACTOR RECEPTOR (OGFR) CONSERVED DOMAIN-CONTAINING PROTEIN"/>
    <property type="match status" value="1"/>
</dbReference>
<dbReference type="Pfam" id="PF04664">
    <property type="entry name" value="OGFr_N"/>
    <property type="match status" value="1"/>
</dbReference>
<feature type="region of interest" description="Disordered" evidence="2">
    <location>
        <begin position="16"/>
        <end position="71"/>
    </location>
</feature>
<name>A0AAI8VSC1_9PEZI</name>
<feature type="compositionally biased region" description="Basic and acidic residues" evidence="2">
    <location>
        <begin position="58"/>
        <end position="69"/>
    </location>
</feature>
<gene>
    <name evidence="4" type="ORF">KHLLAP_LOCUS10050</name>
</gene>
<evidence type="ECO:0000256" key="2">
    <source>
        <dbReference type="SAM" id="MobiDB-lite"/>
    </source>
</evidence>
<feature type="compositionally biased region" description="Low complexity" evidence="2">
    <location>
        <begin position="43"/>
        <end position="55"/>
    </location>
</feature>
<comment type="caution">
    <text evidence="4">The sequence shown here is derived from an EMBL/GenBank/DDBJ whole genome shotgun (WGS) entry which is preliminary data.</text>
</comment>
<evidence type="ECO:0000259" key="3">
    <source>
        <dbReference type="Pfam" id="PF04664"/>
    </source>
</evidence>
<comment type="similarity">
    <text evidence="1">Belongs to the opioid growth factor receptor family.</text>
</comment>
<organism evidence="4 5">
    <name type="scientific">Anthostomella pinea</name>
    <dbReference type="NCBI Taxonomy" id="933095"/>
    <lineage>
        <taxon>Eukaryota</taxon>
        <taxon>Fungi</taxon>
        <taxon>Dikarya</taxon>
        <taxon>Ascomycota</taxon>
        <taxon>Pezizomycotina</taxon>
        <taxon>Sordariomycetes</taxon>
        <taxon>Xylariomycetidae</taxon>
        <taxon>Xylariales</taxon>
        <taxon>Xylariaceae</taxon>
        <taxon>Anthostomella</taxon>
    </lineage>
</organism>